<feature type="signal peptide" evidence="6">
    <location>
        <begin position="1"/>
        <end position="22"/>
    </location>
</feature>
<dbReference type="InterPro" id="IPR037185">
    <property type="entry name" value="EmrE-like"/>
</dbReference>
<dbReference type="AlphaFoldDB" id="A0A7S3ZK20"/>
<dbReference type="Pfam" id="PF02694">
    <property type="entry name" value="UPF0060"/>
    <property type="match status" value="1"/>
</dbReference>
<reference evidence="7" key="1">
    <citation type="submission" date="2021-01" db="EMBL/GenBank/DDBJ databases">
        <authorList>
            <person name="Corre E."/>
            <person name="Pelletier E."/>
            <person name="Niang G."/>
            <person name="Scheremetjew M."/>
            <person name="Finn R."/>
            <person name="Kale V."/>
            <person name="Holt S."/>
            <person name="Cochrane G."/>
            <person name="Meng A."/>
            <person name="Brown T."/>
            <person name="Cohen L."/>
        </authorList>
    </citation>
    <scope>NUCLEOTIDE SEQUENCE</scope>
    <source>
        <strain evidence="7">CCMP1756</strain>
    </source>
</reference>
<feature type="transmembrane region" description="Helical" evidence="5">
    <location>
        <begin position="79"/>
        <end position="99"/>
    </location>
</feature>
<dbReference type="PANTHER" id="PTHR36116:SF1">
    <property type="entry name" value="UPF0060 MEMBRANE PROTEIN YNFA"/>
    <property type="match status" value="1"/>
</dbReference>
<evidence type="ECO:0000256" key="1">
    <source>
        <dbReference type="ARBA" id="ARBA00022475"/>
    </source>
</evidence>
<dbReference type="PANTHER" id="PTHR36116">
    <property type="entry name" value="UPF0060 MEMBRANE PROTEIN YNFA"/>
    <property type="match status" value="1"/>
</dbReference>
<organism evidence="7">
    <name type="scientific">Pelagomonas calceolata</name>
    <dbReference type="NCBI Taxonomy" id="35677"/>
    <lineage>
        <taxon>Eukaryota</taxon>
        <taxon>Sar</taxon>
        <taxon>Stramenopiles</taxon>
        <taxon>Ochrophyta</taxon>
        <taxon>Pelagophyceae</taxon>
        <taxon>Pelagomonadales</taxon>
        <taxon>Pelagomonadaceae</taxon>
        <taxon>Pelagomonas</taxon>
    </lineage>
</organism>
<gene>
    <name evidence="7" type="ORF">PCAL00307_LOCUS1043</name>
</gene>
<keyword evidence="4 5" id="KW-0472">Membrane</keyword>
<keyword evidence="1" id="KW-1003">Cell membrane</keyword>
<keyword evidence="3 5" id="KW-1133">Transmembrane helix</keyword>
<accession>A0A7S3ZK20</accession>
<sequence length="186" mass="19412">MLQRAMMLKAIALTYCVVPTTAFQPALTRRIATKTPTPPPAFSPSATRRRPCLAVSAGGASSPGGGGRLPALLRALRSVGTISGLFLAAGLAEIGGGWLVWKAVREGAPRWWAACGALVLAAYGFIPCLQPIDDFGRLYAAYGGIFIGMSFAWARVVDGMALDRGDVIGSAVALVGVAIVLLWPRD</sequence>
<name>A0A7S3ZK20_9STRA</name>
<evidence type="ECO:0000256" key="3">
    <source>
        <dbReference type="ARBA" id="ARBA00022989"/>
    </source>
</evidence>
<keyword evidence="6" id="KW-0732">Signal</keyword>
<dbReference type="EMBL" id="HBIW01001211">
    <property type="protein sequence ID" value="CAE0685609.1"/>
    <property type="molecule type" value="Transcribed_RNA"/>
</dbReference>
<dbReference type="NCBIfam" id="NF002586">
    <property type="entry name" value="PRK02237.1"/>
    <property type="match status" value="1"/>
</dbReference>
<protein>
    <submittedName>
        <fullName evidence="7">Uncharacterized protein</fullName>
    </submittedName>
</protein>
<proteinExistence type="predicted"/>
<dbReference type="InterPro" id="IPR003844">
    <property type="entry name" value="UPF0060"/>
</dbReference>
<dbReference type="SUPFAM" id="SSF103481">
    <property type="entry name" value="Multidrug resistance efflux transporter EmrE"/>
    <property type="match status" value="1"/>
</dbReference>
<feature type="transmembrane region" description="Helical" evidence="5">
    <location>
        <begin position="167"/>
        <end position="184"/>
    </location>
</feature>
<feature type="transmembrane region" description="Helical" evidence="5">
    <location>
        <begin position="138"/>
        <end position="155"/>
    </location>
</feature>
<keyword evidence="2 5" id="KW-0812">Transmembrane</keyword>
<dbReference type="GO" id="GO:0005886">
    <property type="term" value="C:plasma membrane"/>
    <property type="evidence" value="ECO:0007669"/>
    <property type="project" value="TreeGrafter"/>
</dbReference>
<evidence type="ECO:0000256" key="5">
    <source>
        <dbReference type="SAM" id="Phobius"/>
    </source>
</evidence>
<evidence type="ECO:0000256" key="4">
    <source>
        <dbReference type="ARBA" id="ARBA00023136"/>
    </source>
</evidence>
<evidence type="ECO:0000256" key="2">
    <source>
        <dbReference type="ARBA" id="ARBA00022692"/>
    </source>
</evidence>
<feature type="chain" id="PRO_5031007970" evidence="6">
    <location>
        <begin position="23"/>
        <end position="186"/>
    </location>
</feature>
<feature type="transmembrane region" description="Helical" evidence="5">
    <location>
        <begin position="111"/>
        <end position="132"/>
    </location>
</feature>
<evidence type="ECO:0000313" key="7">
    <source>
        <dbReference type="EMBL" id="CAE0685609.1"/>
    </source>
</evidence>
<evidence type="ECO:0000256" key="6">
    <source>
        <dbReference type="SAM" id="SignalP"/>
    </source>
</evidence>